<dbReference type="InterPro" id="IPR008920">
    <property type="entry name" value="TF_FadR/GntR_C"/>
</dbReference>
<reference evidence="6" key="1">
    <citation type="journal article" date="2019" name="Int. J. Syst. Evol. Microbiol.">
        <title>The Global Catalogue of Microorganisms (GCM) 10K type strain sequencing project: providing services to taxonomists for standard genome sequencing and annotation.</title>
        <authorList>
            <consortium name="The Broad Institute Genomics Platform"/>
            <consortium name="The Broad Institute Genome Sequencing Center for Infectious Disease"/>
            <person name="Wu L."/>
            <person name="Ma J."/>
        </authorList>
    </citation>
    <scope>NUCLEOTIDE SEQUENCE [LARGE SCALE GENOMIC DNA]</scope>
    <source>
        <strain evidence="6">JCM 3369</strain>
    </source>
</reference>
<accession>A0ABW2CE71</accession>
<evidence type="ECO:0000313" key="5">
    <source>
        <dbReference type="EMBL" id="MFC6879877.1"/>
    </source>
</evidence>
<dbReference type="Gene3D" id="1.10.10.10">
    <property type="entry name" value="Winged helix-like DNA-binding domain superfamily/Winged helix DNA-binding domain"/>
    <property type="match status" value="1"/>
</dbReference>
<sequence length="251" mass="27408">MAIARLGQGVGLRPQLSDEVAARIRALIMDGRVRPGEYLRLERLALEFGISVTPVREALQSLRSEGFVHLEPRRGFVVAALSRQDVRDLFWVQATIAGELAARAAARLSPEALRDLRGLQRTLEQAESAGRIDVMEEQNHRFHRAINLAAGSAKLTWSLGSVARYAPRGLYGRLPDWPGLAVRDHRRILAALSAAAAPGRGRPDGPGARAAAARAAGTEMRRHIVGAGELLMGHLARQGMWRDEELDEVSD</sequence>
<gene>
    <name evidence="5" type="ORF">ACFQKB_08880</name>
</gene>
<dbReference type="SUPFAM" id="SSF48008">
    <property type="entry name" value="GntR ligand-binding domain-like"/>
    <property type="match status" value="1"/>
</dbReference>
<dbReference type="Gene3D" id="1.20.120.530">
    <property type="entry name" value="GntR ligand-binding domain-like"/>
    <property type="match status" value="1"/>
</dbReference>
<dbReference type="PANTHER" id="PTHR43537:SF24">
    <property type="entry name" value="GLUCONATE OPERON TRANSCRIPTIONAL REPRESSOR"/>
    <property type="match status" value="1"/>
</dbReference>
<evidence type="ECO:0000256" key="1">
    <source>
        <dbReference type="ARBA" id="ARBA00023015"/>
    </source>
</evidence>
<evidence type="ECO:0000313" key="6">
    <source>
        <dbReference type="Proteomes" id="UP001596380"/>
    </source>
</evidence>
<dbReference type="InterPro" id="IPR011711">
    <property type="entry name" value="GntR_C"/>
</dbReference>
<dbReference type="SUPFAM" id="SSF46785">
    <property type="entry name" value="Winged helix' DNA-binding domain"/>
    <property type="match status" value="1"/>
</dbReference>
<dbReference type="RefSeq" id="WP_206681214.1">
    <property type="nucleotide sequence ID" value="NZ_JBHSXS010000003.1"/>
</dbReference>
<dbReference type="CDD" id="cd07377">
    <property type="entry name" value="WHTH_GntR"/>
    <property type="match status" value="1"/>
</dbReference>
<dbReference type="PANTHER" id="PTHR43537">
    <property type="entry name" value="TRANSCRIPTIONAL REGULATOR, GNTR FAMILY"/>
    <property type="match status" value="1"/>
</dbReference>
<organism evidence="5 6">
    <name type="scientific">Actinomadura yumaensis</name>
    <dbReference type="NCBI Taxonomy" id="111807"/>
    <lineage>
        <taxon>Bacteria</taxon>
        <taxon>Bacillati</taxon>
        <taxon>Actinomycetota</taxon>
        <taxon>Actinomycetes</taxon>
        <taxon>Streptosporangiales</taxon>
        <taxon>Thermomonosporaceae</taxon>
        <taxon>Actinomadura</taxon>
    </lineage>
</organism>
<keyword evidence="1" id="KW-0805">Transcription regulation</keyword>
<evidence type="ECO:0000256" key="2">
    <source>
        <dbReference type="ARBA" id="ARBA00023125"/>
    </source>
</evidence>
<dbReference type="InterPro" id="IPR036388">
    <property type="entry name" value="WH-like_DNA-bd_sf"/>
</dbReference>
<name>A0ABW2CE71_9ACTN</name>
<comment type="caution">
    <text evidence="5">The sequence shown here is derived from an EMBL/GenBank/DDBJ whole genome shotgun (WGS) entry which is preliminary data.</text>
</comment>
<keyword evidence="3" id="KW-0804">Transcription</keyword>
<keyword evidence="2" id="KW-0238">DNA-binding</keyword>
<proteinExistence type="predicted"/>
<evidence type="ECO:0000259" key="4">
    <source>
        <dbReference type="PROSITE" id="PS50949"/>
    </source>
</evidence>
<feature type="domain" description="HTH gntR-type" evidence="4">
    <location>
        <begin position="14"/>
        <end position="81"/>
    </location>
</feature>
<dbReference type="Pfam" id="PF07729">
    <property type="entry name" value="FCD"/>
    <property type="match status" value="1"/>
</dbReference>
<dbReference type="Pfam" id="PF00392">
    <property type="entry name" value="GntR"/>
    <property type="match status" value="1"/>
</dbReference>
<dbReference type="EMBL" id="JBHSXS010000003">
    <property type="protein sequence ID" value="MFC6879877.1"/>
    <property type="molecule type" value="Genomic_DNA"/>
</dbReference>
<dbReference type="SMART" id="SM00345">
    <property type="entry name" value="HTH_GNTR"/>
    <property type="match status" value="1"/>
</dbReference>
<protein>
    <submittedName>
        <fullName evidence="5">GntR family transcriptional regulator</fullName>
    </submittedName>
</protein>
<dbReference type="SMART" id="SM00895">
    <property type="entry name" value="FCD"/>
    <property type="match status" value="1"/>
</dbReference>
<dbReference type="Proteomes" id="UP001596380">
    <property type="component" value="Unassembled WGS sequence"/>
</dbReference>
<dbReference type="InterPro" id="IPR000524">
    <property type="entry name" value="Tscrpt_reg_HTH_GntR"/>
</dbReference>
<dbReference type="PROSITE" id="PS50949">
    <property type="entry name" value="HTH_GNTR"/>
    <property type="match status" value="1"/>
</dbReference>
<keyword evidence="6" id="KW-1185">Reference proteome</keyword>
<dbReference type="InterPro" id="IPR036390">
    <property type="entry name" value="WH_DNA-bd_sf"/>
</dbReference>
<evidence type="ECO:0000256" key="3">
    <source>
        <dbReference type="ARBA" id="ARBA00023163"/>
    </source>
</evidence>